<reference evidence="2 3" key="1">
    <citation type="journal article" date="2019" name="Int. J. Syst. Evol. Microbiol.">
        <title>The Global Catalogue of Microorganisms (GCM) 10K type strain sequencing project: providing services to taxonomists for standard genome sequencing and annotation.</title>
        <authorList>
            <consortium name="The Broad Institute Genomics Platform"/>
            <consortium name="The Broad Institute Genome Sequencing Center for Infectious Disease"/>
            <person name="Wu L."/>
            <person name="Ma J."/>
        </authorList>
    </citation>
    <scope>NUCLEOTIDE SEQUENCE [LARGE SCALE GENOMIC DNA]</scope>
    <source>
        <strain evidence="2 3">JCM 16330</strain>
    </source>
</reference>
<dbReference type="AlphaFoldDB" id="A0AAV3S9F2"/>
<sequence length="335" mass="36150">MSLILDLLKALVLGVLAFYLFPLVAGLILPWDDARDLVRPYVGMATSTLKRALLVKRSHGGWTLKKTSFDGGVGGEVAKLSGEPHTWRDFGHHMTTWKSATFGLAHEDKNVIFDARVPDLGRRFRELQQTGRWLHDGRRKAFFLIDDARSLVNLDDALNIIPGSASPRLADRVEEDIKKSQALFNSRKGQLVTTLQLLMFFGAGVGTIYFASRLRGSGGGSVTSVTLLLQPLSAVTAATLPLVGRRPLTRTREWIGERVSMPTIVGFTIALAGLGLGATIGISLYATEILPSVCTTGVLDQTCTAAQTARTMASITATIGLLALIALLAANETHD</sequence>
<dbReference type="Proteomes" id="UP001500837">
    <property type="component" value="Unassembled WGS sequence"/>
</dbReference>
<accession>A0AAV3S9F2</accession>
<feature type="transmembrane region" description="Helical" evidence="1">
    <location>
        <begin position="222"/>
        <end position="243"/>
    </location>
</feature>
<feature type="transmembrane region" description="Helical" evidence="1">
    <location>
        <begin position="312"/>
        <end position="330"/>
    </location>
</feature>
<organism evidence="2 3">
    <name type="scientific">Halarchaeum salinum</name>
    <dbReference type="NCBI Taxonomy" id="489912"/>
    <lineage>
        <taxon>Archaea</taxon>
        <taxon>Methanobacteriati</taxon>
        <taxon>Methanobacteriota</taxon>
        <taxon>Stenosarchaea group</taxon>
        <taxon>Halobacteria</taxon>
        <taxon>Halobacteriales</taxon>
        <taxon>Halobacteriaceae</taxon>
    </lineage>
</organism>
<keyword evidence="1" id="KW-0812">Transmembrane</keyword>
<evidence type="ECO:0000256" key="1">
    <source>
        <dbReference type="SAM" id="Phobius"/>
    </source>
</evidence>
<dbReference type="EMBL" id="BAAABL010000058">
    <property type="protein sequence ID" value="GAA0305684.1"/>
    <property type="molecule type" value="Genomic_DNA"/>
</dbReference>
<keyword evidence="3" id="KW-1185">Reference proteome</keyword>
<dbReference type="RefSeq" id="WP_211313552.1">
    <property type="nucleotide sequence ID" value="NZ_BAAABL010000058.1"/>
</dbReference>
<name>A0AAV3S9F2_9EURY</name>
<gene>
    <name evidence="2" type="ORF">GCM10009066_19450</name>
</gene>
<feature type="transmembrane region" description="Helical" evidence="1">
    <location>
        <begin position="12"/>
        <end position="31"/>
    </location>
</feature>
<protein>
    <submittedName>
        <fullName evidence="2">Uncharacterized protein</fullName>
    </submittedName>
</protein>
<keyword evidence="1" id="KW-1133">Transmembrane helix</keyword>
<evidence type="ECO:0000313" key="3">
    <source>
        <dbReference type="Proteomes" id="UP001500837"/>
    </source>
</evidence>
<proteinExistence type="predicted"/>
<feature type="transmembrane region" description="Helical" evidence="1">
    <location>
        <begin position="191"/>
        <end position="210"/>
    </location>
</feature>
<comment type="caution">
    <text evidence="2">The sequence shown here is derived from an EMBL/GenBank/DDBJ whole genome shotgun (WGS) entry which is preliminary data.</text>
</comment>
<feature type="transmembrane region" description="Helical" evidence="1">
    <location>
        <begin position="264"/>
        <end position="286"/>
    </location>
</feature>
<evidence type="ECO:0000313" key="2">
    <source>
        <dbReference type="EMBL" id="GAA0305684.1"/>
    </source>
</evidence>
<keyword evidence="1" id="KW-0472">Membrane</keyword>